<evidence type="ECO:0000313" key="4">
    <source>
        <dbReference type="EMBL" id="MBM7510263.1"/>
    </source>
</evidence>
<organism evidence="4 5">
    <name type="scientific">Nocardioides salarius</name>
    <dbReference type="NCBI Taxonomy" id="374513"/>
    <lineage>
        <taxon>Bacteria</taxon>
        <taxon>Bacillati</taxon>
        <taxon>Actinomycetota</taxon>
        <taxon>Actinomycetes</taxon>
        <taxon>Propionibacteriales</taxon>
        <taxon>Nocardioidaceae</taxon>
        <taxon>Nocardioides</taxon>
    </lineage>
</organism>
<proteinExistence type="predicted"/>
<keyword evidence="5" id="KW-1185">Reference proteome</keyword>
<dbReference type="SMART" id="SM00257">
    <property type="entry name" value="LysM"/>
    <property type="match status" value="2"/>
</dbReference>
<dbReference type="EMBL" id="JAFBBZ010000001">
    <property type="protein sequence ID" value="MBM7510263.1"/>
    <property type="molecule type" value="Genomic_DNA"/>
</dbReference>
<sequence>MTQPTFAQRVRGLAATLTLLLLVAGVPFLLIGIGGAPWRADLGSLRSLLTSPDDGTLAMVVIATVAWVAWLVVAISVVLEVVSQVRGLPTPTLPGLGAPQRVVGQLVAGAALLFVAAPTVVAAFQTPPARAATAPVLEAPRLAAVEVAPLLPQAAPLLATADSPTTVRTTIDYTVKRGDSLWKIAERLLGDGTRFTEIVDLNKGVLNGRPDFIVSGTVLKVPNEDPEVDADRPTEEYVVQPGDTLSEIAEARLGDPMRYPELFEASRDTVQPDGVTLTDPDLIRPGWEITIPGRAKHKAEVPEEPPVEVEPPVDVTPPVEPPIVEPTTEPTESADQEPTPAVSSTDEADDVESSAPGWLMPGLTGAGAVLASLLLLAVRAHRNTQLRYRRPGQTIAPPPEELRAVEKTAFVAGAPLTKVIEDLDRALMHLAGKCSDAGRALPQVVTATLAKGTVTLHLAEDADLPGPWTGAGSDWRLALGEALPERSDVLPPYPLLVTIGQDDDGLHLVNLEQLCVVALAGDPERGKALARHIAAELALNPWSAIVEVNVIGLGEELAPLDSLRLRHHENGEQVVPSLVRSLTASQENGWEDPDPYGVVITTGDGTGELAPLLHSPTSRIGAALVSLAAPLPASTVIEVDPTGRLRAPSLGLDLEAAGLTSEEAKACAAIVDLTRDSEPVKIAPFEQAADGWMALVDQAGALREELTDVREEGPAGEGSLLPESAGEYVEVAATTVEDVETLAPVVPEQVRRTVEEADPTLDQDVADWFDAEVERPRLVLLGAVNAEAYGEAKPVILKRRPYFVEILAYLALHPKGVTSSEMADTFGVAASRARTEVSALRDWLGTNPRTGGPYLPPANESPVYVETGVKTYQVLDVLVDLDLFRRLRARGQARGAEGITDLRTAMSLVQGLPFSLLRDKGWSWLLDTERVHETVGCAIVDTAHLLVVDALAKGELDVARTIAETACEAAPYDDNCRLDLVKVAAAEGHGEAVEKMLNDDVFNRTDDYLPPIDLPERTGDIVGKEGWGNSKRPPPT</sequence>
<dbReference type="PANTHER" id="PTHR34700">
    <property type="entry name" value="POTASSIUM BINDING PROTEIN KBP"/>
    <property type="match status" value="1"/>
</dbReference>
<dbReference type="Proteomes" id="UP000732378">
    <property type="component" value="Unassembled WGS sequence"/>
</dbReference>
<comment type="caution">
    <text evidence="4">The sequence shown here is derived from an EMBL/GenBank/DDBJ whole genome shotgun (WGS) entry which is preliminary data.</text>
</comment>
<evidence type="ECO:0000256" key="1">
    <source>
        <dbReference type="SAM" id="MobiDB-lite"/>
    </source>
</evidence>
<feature type="region of interest" description="Disordered" evidence="1">
    <location>
        <begin position="1014"/>
        <end position="1036"/>
    </location>
</feature>
<evidence type="ECO:0000256" key="2">
    <source>
        <dbReference type="SAM" id="Phobius"/>
    </source>
</evidence>
<gene>
    <name evidence="4" type="ORF">JOE61_004077</name>
</gene>
<protein>
    <submittedName>
        <fullName evidence="4">Nucleoid-associated protein YgaU</fullName>
    </submittedName>
</protein>
<keyword evidence="2" id="KW-1133">Transmembrane helix</keyword>
<name>A0ABS2MGD7_9ACTN</name>
<feature type="transmembrane region" description="Helical" evidence="2">
    <location>
        <begin position="12"/>
        <end position="36"/>
    </location>
</feature>
<dbReference type="PROSITE" id="PS51782">
    <property type="entry name" value="LYSM"/>
    <property type="match status" value="2"/>
</dbReference>
<feature type="compositionally biased region" description="Pro residues" evidence="1">
    <location>
        <begin position="314"/>
        <end position="324"/>
    </location>
</feature>
<dbReference type="InterPro" id="IPR036779">
    <property type="entry name" value="LysM_dom_sf"/>
</dbReference>
<evidence type="ECO:0000259" key="3">
    <source>
        <dbReference type="PROSITE" id="PS51782"/>
    </source>
</evidence>
<feature type="transmembrane region" description="Helical" evidence="2">
    <location>
        <begin position="56"/>
        <end position="82"/>
    </location>
</feature>
<dbReference type="RefSeq" id="WP_193671025.1">
    <property type="nucleotide sequence ID" value="NZ_JACDTV010000023.1"/>
</dbReference>
<keyword evidence="2" id="KW-0812">Transmembrane</keyword>
<feature type="domain" description="LysM" evidence="3">
    <location>
        <begin position="235"/>
        <end position="291"/>
    </location>
</feature>
<dbReference type="Pfam" id="PF01476">
    <property type="entry name" value="LysM"/>
    <property type="match status" value="2"/>
</dbReference>
<keyword evidence="2" id="KW-0472">Membrane</keyword>
<dbReference type="PANTHER" id="PTHR34700:SF4">
    <property type="entry name" value="PHAGE-LIKE ELEMENT PBSX PROTEIN XKDP"/>
    <property type="match status" value="1"/>
</dbReference>
<accession>A0ABS2MGD7</accession>
<feature type="compositionally biased region" description="Basic and acidic residues" evidence="1">
    <location>
        <begin position="1014"/>
        <end position="1023"/>
    </location>
</feature>
<dbReference type="Gene3D" id="3.10.350.10">
    <property type="entry name" value="LysM domain"/>
    <property type="match status" value="2"/>
</dbReference>
<feature type="transmembrane region" description="Helical" evidence="2">
    <location>
        <begin position="102"/>
        <end position="124"/>
    </location>
</feature>
<dbReference type="InterPro" id="IPR052196">
    <property type="entry name" value="Bact_Kbp"/>
</dbReference>
<feature type="region of interest" description="Disordered" evidence="1">
    <location>
        <begin position="297"/>
        <end position="353"/>
    </location>
</feature>
<dbReference type="InterPro" id="IPR018392">
    <property type="entry name" value="LysM"/>
</dbReference>
<dbReference type="CDD" id="cd00118">
    <property type="entry name" value="LysM"/>
    <property type="match status" value="2"/>
</dbReference>
<feature type="domain" description="LysM" evidence="3">
    <location>
        <begin position="171"/>
        <end position="221"/>
    </location>
</feature>
<reference evidence="4 5" key="1">
    <citation type="submission" date="2021-01" db="EMBL/GenBank/DDBJ databases">
        <title>Sequencing the genomes of 1000 actinobacteria strains.</title>
        <authorList>
            <person name="Klenk H.-P."/>
        </authorList>
    </citation>
    <scope>NUCLEOTIDE SEQUENCE [LARGE SCALE GENOMIC DNA]</scope>
    <source>
        <strain evidence="4 5">DSM 18239</strain>
    </source>
</reference>
<evidence type="ECO:0000313" key="5">
    <source>
        <dbReference type="Proteomes" id="UP000732378"/>
    </source>
</evidence>
<dbReference type="SUPFAM" id="SSF54106">
    <property type="entry name" value="LysM domain"/>
    <property type="match status" value="1"/>
</dbReference>